<sequence>MPEPGQARSLVEAHVYLDLAVSGGSAQASVTETPDGWLVRAGGLEVPVPYEAEQAARRTGTTFGTGVSELLDPGQWTLIGATYASRALEGALFFTADPSPDPGRFQAVVADWSYAADALAEALKFLPDGAEALPPETFWTELGRSARDAEPERFTRAKLESDLAFYRQSLADFQRLHAGDTAS</sequence>
<gene>
    <name evidence="1" type="ORF">BN4615_P5926</name>
</gene>
<reference evidence="1" key="1">
    <citation type="submission" date="2016-04" db="EMBL/GenBank/DDBJ databases">
        <authorList>
            <person name="Evans L.H."/>
            <person name="Alamgir A."/>
            <person name="Owens N."/>
            <person name="Weber N.D."/>
            <person name="Virtaneva K."/>
            <person name="Barbian K."/>
            <person name="Babar A."/>
            <person name="Rosenke K."/>
        </authorList>
    </citation>
    <scope>NUCLEOTIDE SEQUENCE</scope>
    <source>
        <strain evidence="1">Nono1</strain>
    </source>
</reference>
<dbReference type="EMBL" id="LT559118">
    <property type="protein sequence ID" value="SBO96410.1"/>
    <property type="molecule type" value="Genomic_DNA"/>
</dbReference>
<dbReference type="AlphaFoldDB" id="A0A1M4EC86"/>
<protein>
    <submittedName>
        <fullName evidence="1">Uncharacterized protein</fullName>
    </submittedName>
</protein>
<organism evidence="1">
    <name type="scientific">Nonomuraea gerenzanensis</name>
    <dbReference type="NCBI Taxonomy" id="93944"/>
    <lineage>
        <taxon>Bacteria</taxon>
        <taxon>Bacillati</taxon>
        <taxon>Actinomycetota</taxon>
        <taxon>Actinomycetes</taxon>
        <taxon>Streptosporangiales</taxon>
        <taxon>Streptosporangiaceae</taxon>
        <taxon>Nonomuraea</taxon>
    </lineage>
</organism>
<accession>A0A1M4EC86</accession>
<proteinExistence type="predicted"/>
<dbReference type="RefSeq" id="WP_225275717.1">
    <property type="nucleotide sequence ID" value="NZ_CP084058.1"/>
</dbReference>
<evidence type="ECO:0000313" key="1">
    <source>
        <dbReference type="EMBL" id="SBO96410.1"/>
    </source>
</evidence>
<name>A0A1M4EC86_9ACTN</name>